<proteinExistence type="inferred from homology"/>
<feature type="signal peptide" evidence="10">
    <location>
        <begin position="1"/>
        <end position="29"/>
    </location>
</feature>
<keyword evidence="12" id="KW-1185">Reference proteome</keyword>
<feature type="transmembrane region" description="Helical" evidence="9">
    <location>
        <begin position="184"/>
        <end position="206"/>
    </location>
</feature>
<gene>
    <name evidence="11" type="ORF">RB653_005297</name>
</gene>
<evidence type="ECO:0000256" key="4">
    <source>
        <dbReference type="ARBA" id="ARBA00022729"/>
    </source>
</evidence>
<sequence length="458" mass="53016">MIYILKNQNKFIFLKLLFLIIFYVKQIDSQSNLNPTTSTPKQNSLQCRGDLIYRDVTNRIEDEKIGFNFVEYNGTYQSCVIPCPSPFFTMEKWNQYLYMSLVMGTISFLCGLFLLVTYSPIVNKTHNRHTIGVMCMSFGVCLAMSSDMWNYGYSFNENFDDRSICPSPGQYLTTSDARCLSSGVFLQFGGVFGFLNWTLLSFDLYMNIKGIITKNYDKYYVICTLIISIIFAFVPIANDQYSMSYISLGCWLGSAMYQLIFFWILLSICLIVSSVFIILILKEVYVIIKLSKQKTSLKGNIRPLLCISITSFAFFYMFFYYISIVVKGDYYGRILKEYTDCLMDPTKDVSECESPRMSPINQFVFLLCLRLLGIGAFIFYGINKKVKKIWLNSYWFNNRFVNKYISRRSMSIDTRNSYGSKVLNKNNNLNYSSYNSGLELSVIEMSANNKDDSFKSSF</sequence>
<accession>A0AAN7YSU9</accession>
<feature type="transmembrane region" description="Helical" evidence="9">
    <location>
        <begin position="257"/>
        <end position="281"/>
    </location>
</feature>
<comment type="caution">
    <text evidence="11">The sequence shown here is derived from an EMBL/GenBank/DDBJ whole genome shotgun (WGS) entry which is preliminary data.</text>
</comment>
<feature type="chain" id="PRO_5042974881" evidence="10">
    <location>
        <begin position="30"/>
        <end position="458"/>
    </location>
</feature>
<dbReference type="Proteomes" id="UP001344447">
    <property type="component" value="Unassembled WGS sequence"/>
</dbReference>
<keyword evidence="3 9" id="KW-0812">Transmembrane</keyword>
<keyword evidence="4 10" id="KW-0732">Signal</keyword>
<feature type="transmembrane region" description="Helical" evidence="9">
    <location>
        <begin position="130"/>
        <end position="149"/>
    </location>
</feature>
<keyword evidence="8" id="KW-0325">Glycoprotein</keyword>
<reference evidence="11 12" key="1">
    <citation type="submission" date="2023-11" db="EMBL/GenBank/DDBJ databases">
        <title>Dfirmibasis_genome.</title>
        <authorList>
            <person name="Edelbroek B."/>
            <person name="Kjellin J."/>
            <person name="Jerlstrom-Hultqvist J."/>
            <person name="Soderbom F."/>
        </authorList>
    </citation>
    <scope>NUCLEOTIDE SEQUENCE [LARGE SCALE GENOMIC DNA]</scope>
    <source>
        <strain evidence="11 12">TNS-C-14</strain>
    </source>
</reference>
<feature type="transmembrane region" description="Helical" evidence="9">
    <location>
        <begin position="363"/>
        <end position="382"/>
    </location>
</feature>
<feature type="transmembrane region" description="Helical" evidence="9">
    <location>
        <begin position="218"/>
        <end position="237"/>
    </location>
</feature>
<dbReference type="AlphaFoldDB" id="A0AAN7YSU9"/>
<organism evidence="11 12">
    <name type="scientific">Dictyostelium firmibasis</name>
    <dbReference type="NCBI Taxonomy" id="79012"/>
    <lineage>
        <taxon>Eukaryota</taxon>
        <taxon>Amoebozoa</taxon>
        <taxon>Evosea</taxon>
        <taxon>Eumycetozoa</taxon>
        <taxon>Dictyostelia</taxon>
        <taxon>Dictyosteliales</taxon>
        <taxon>Dictyosteliaceae</taxon>
        <taxon>Dictyostelium</taxon>
    </lineage>
</organism>
<evidence type="ECO:0000256" key="1">
    <source>
        <dbReference type="ARBA" id="ARBA00004141"/>
    </source>
</evidence>
<protein>
    <submittedName>
        <fullName evidence="11">Uncharacterized protein</fullName>
    </submittedName>
</protein>
<feature type="transmembrane region" description="Helical" evidence="9">
    <location>
        <begin position="301"/>
        <end position="322"/>
    </location>
</feature>
<evidence type="ECO:0000256" key="8">
    <source>
        <dbReference type="ARBA" id="ARBA00023180"/>
    </source>
</evidence>
<dbReference type="EMBL" id="JAVFKY010000001">
    <property type="protein sequence ID" value="KAK5583699.1"/>
    <property type="molecule type" value="Genomic_DNA"/>
</dbReference>
<dbReference type="GO" id="GO:0016020">
    <property type="term" value="C:membrane"/>
    <property type="evidence" value="ECO:0007669"/>
    <property type="project" value="UniProtKB-SubCell"/>
</dbReference>
<name>A0AAN7YSU9_9MYCE</name>
<evidence type="ECO:0000256" key="2">
    <source>
        <dbReference type="ARBA" id="ARBA00008077"/>
    </source>
</evidence>
<evidence type="ECO:0000256" key="10">
    <source>
        <dbReference type="SAM" id="SignalP"/>
    </source>
</evidence>
<dbReference type="Gene3D" id="1.20.1070.10">
    <property type="entry name" value="Rhodopsin 7-helix transmembrane proteins"/>
    <property type="match status" value="1"/>
</dbReference>
<keyword evidence="5 9" id="KW-1133">Transmembrane helix</keyword>
<dbReference type="InterPro" id="IPR050949">
    <property type="entry name" value="GPCR_Fz/Smo-like"/>
</dbReference>
<dbReference type="PANTHER" id="PTHR31787">
    <property type="entry name" value="G-PROTEIN-COUPLED RECEPTOR GPCR FAMILY PROTEIN"/>
    <property type="match status" value="1"/>
</dbReference>
<dbReference type="PANTHER" id="PTHR31787:SF7">
    <property type="entry name" value="FRIZZLED_SMOOTHENED-LIKE SANS CRD PROTEIN F-RELATED"/>
    <property type="match status" value="1"/>
</dbReference>
<keyword evidence="6 9" id="KW-0472">Membrane</keyword>
<evidence type="ECO:0000256" key="5">
    <source>
        <dbReference type="ARBA" id="ARBA00022989"/>
    </source>
</evidence>
<evidence type="ECO:0000256" key="7">
    <source>
        <dbReference type="ARBA" id="ARBA00023170"/>
    </source>
</evidence>
<keyword evidence="7" id="KW-0675">Receptor</keyword>
<evidence type="ECO:0000256" key="3">
    <source>
        <dbReference type="ARBA" id="ARBA00022692"/>
    </source>
</evidence>
<comment type="similarity">
    <text evidence="2">Belongs to the G-protein coupled receptor Fz/Smo family.</text>
</comment>
<evidence type="ECO:0000313" key="12">
    <source>
        <dbReference type="Proteomes" id="UP001344447"/>
    </source>
</evidence>
<evidence type="ECO:0000256" key="6">
    <source>
        <dbReference type="ARBA" id="ARBA00023136"/>
    </source>
</evidence>
<evidence type="ECO:0000256" key="9">
    <source>
        <dbReference type="SAM" id="Phobius"/>
    </source>
</evidence>
<comment type="subcellular location">
    <subcellularLocation>
        <location evidence="1">Membrane</location>
        <topology evidence="1">Multi-pass membrane protein</topology>
    </subcellularLocation>
</comment>
<feature type="transmembrane region" description="Helical" evidence="9">
    <location>
        <begin position="96"/>
        <end position="118"/>
    </location>
</feature>
<evidence type="ECO:0000313" key="11">
    <source>
        <dbReference type="EMBL" id="KAK5583699.1"/>
    </source>
</evidence>